<proteinExistence type="predicted"/>
<dbReference type="CDD" id="cd20071">
    <property type="entry name" value="SET_SMYD"/>
    <property type="match status" value="1"/>
</dbReference>
<dbReference type="PaxDb" id="3827-XP_004505410.1"/>
<dbReference type="SUPFAM" id="SSF48452">
    <property type="entry name" value="TPR-like"/>
    <property type="match status" value="1"/>
</dbReference>
<dbReference type="PANTHER" id="PTHR47643">
    <property type="entry name" value="TPR DOMAIN PROTEIN (AFU_ORTHOLOGUE AFUA_5G12710)"/>
    <property type="match status" value="1"/>
</dbReference>
<dbReference type="KEGG" id="cam:101509103"/>
<gene>
    <name evidence="3" type="primary">LOC101509103</name>
</gene>
<dbReference type="Gene3D" id="2.170.270.10">
    <property type="entry name" value="SET domain"/>
    <property type="match status" value="1"/>
</dbReference>
<dbReference type="PANTHER" id="PTHR47643:SF2">
    <property type="entry name" value="TPR DOMAIN PROTEIN (AFU_ORTHOLOGUE AFUA_5G12710)"/>
    <property type="match status" value="1"/>
</dbReference>
<keyword evidence="2" id="KW-1185">Reference proteome</keyword>
<dbReference type="SMART" id="SM00028">
    <property type="entry name" value="TPR"/>
    <property type="match status" value="3"/>
</dbReference>
<dbReference type="AlphaFoldDB" id="A0A1S2YIS4"/>
<reference evidence="3" key="2">
    <citation type="submission" date="2025-08" db="UniProtKB">
        <authorList>
            <consortium name="RefSeq"/>
        </authorList>
    </citation>
    <scope>IDENTIFICATION</scope>
    <source>
        <tissue evidence="3">Etiolated seedlings</tissue>
    </source>
</reference>
<dbReference type="Pfam" id="PF00856">
    <property type="entry name" value="SET"/>
    <property type="match status" value="1"/>
</dbReference>
<dbReference type="SMART" id="SM00317">
    <property type="entry name" value="SET"/>
    <property type="match status" value="1"/>
</dbReference>
<sequence length="539" mass="61030">MATTTQEFMQQLRSKATELFIREEWNDSIKTYSQFINLCTHHLSLPHSSPLHLQKLRKSLCISFCNRAEAKSRLRDFNSALQDCDHALQIDATHFKTLVCKGKVLLSLNRYSMALHCFKTALLDPQANGNCEFIDGYFEKCKKFEFLSRTGSLDLSDWVLNGFSAKAPELAEFIGAVEIRKSEISGRGIFVTKNIDAGSLILVTKAIAMERSILAGKDLSEDTQLVMWKNFVDKVVDFTRKCHKTRNLICKLSIGENEDSLEVPDVDIFRPESVVEVNSSEDIDVDIDIDMVRLLAILDVNSLTEDAVSANVLRKNHDCYGVGLWLLPSFINHSCCPNARRLHVGDYLIVHASRDLKAGEEITFAYLDPLSPLNKRKEMSVTWGIHCKCKRCKFEGEILLSKQEVKEIEIGIERGTDVGGLVYKLEEMMKRWKIRGKEKGYLRASFWSVYSEAYGSERCMKRWGRRIPALDAVADSITDVVGGDLRVLKILMEELKRKGGGNSSGLVEMEKVFTLAREVYGKVVKKQAMRTLLELCIAD</sequence>
<protein>
    <submittedName>
        <fullName evidence="3">Uncharacterized protein LOC101509103</fullName>
    </submittedName>
</protein>
<dbReference type="RefSeq" id="XP_004505410.1">
    <property type="nucleotide sequence ID" value="XM_004505353.3"/>
</dbReference>
<evidence type="ECO:0000259" key="1">
    <source>
        <dbReference type="PROSITE" id="PS50280"/>
    </source>
</evidence>
<reference evidence="2" key="1">
    <citation type="journal article" date="2013" name="Nat. Biotechnol.">
        <title>Draft genome sequence of chickpea (Cicer arietinum) provides a resource for trait improvement.</title>
        <authorList>
            <person name="Varshney R.K."/>
            <person name="Song C."/>
            <person name="Saxena R.K."/>
            <person name="Azam S."/>
            <person name="Yu S."/>
            <person name="Sharpe A.G."/>
            <person name="Cannon S."/>
            <person name="Baek J."/>
            <person name="Rosen B.D."/>
            <person name="Tar'an B."/>
            <person name="Millan T."/>
            <person name="Zhang X."/>
            <person name="Ramsay L.D."/>
            <person name="Iwata A."/>
            <person name="Wang Y."/>
            <person name="Nelson W."/>
            <person name="Farmer A.D."/>
            <person name="Gaur P.M."/>
            <person name="Soderlund C."/>
            <person name="Penmetsa R.V."/>
            <person name="Xu C."/>
            <person name="Bharti A.K."/>
            <person name="He W."/>
            <person name="Winter P."/>
            <person name="Zhao S."/>
            <person name="Hane J.K."/>
            <person name="Carrasquilla-Garcia N."/>
            <person name="Condie J.A."/>
            <person name="Upadhyaya H.D."/>
            <person name="Luo M.C."/>
            <person name="Thudi M."/>
            <person name="Gowda C.L."/>
            <person name="Singh N.P."/>
            <person name="Lichtenzveig J."/>
            <person name="Gali K.K."/>
            <person name="Rubio J."/>
            <person name="Nadarajan N."/>
            <person name="Dolezel J."/>
            <person name="Bansal K.C."/>
            <person name="Xu X."/>
            <person name="Edwards D."/>
            <person name="Zhang G."/>
            <person name="Kahl G."/>
            <person name="Gil J."/>
            <person name="Singh K.B."/>
            <person name="Datta S.K."/>
            <person name="Jackson S.A."/>
            <person name="Wang J."/>
            <person name="Cook D.R."/>
        </authorList>
    </citation>
    <scope>NUCLEOTIDE SEQUENCE [LARGE SCALE GENOMIC DNA]</scope>
    <source>
        <strain evidence="2">cv. CDC Frontier</strain>
    </source>
</reference>
<dbReference type="SUPFAM" id="SSF82199">
    <property type="entry name" value="SET domain"/>
    <property type="match status" value="1"/>
</dbReference>
<dbReference type="InterPro" id="IPR019734">
    <property type="entry name" value="TPR_rpt"/>
</dbReference>
<dbReference type="Proteomes" id="UP000087171">
    <property type="component" value="Chromosome Ca6"/>
</dbReference>
<dbReference type="InterPro" id="IPR001214">
    <property type="entry name" value="SET_dom"/>
</dbReference>
<dbReference type="STRING" id="3827.A0A1S2YIS4"/>
<dbReference type="eggNOG" id="KOG2084">
    <property type="taxonomic scope" value="Eukaryota"/>
</dbReference>
<evidence type="ECO:0000313" key="2">
    <source>
        <dbReference type="Proteomes" id="UP000087171"/>
    </source>
</evidence>
<dbReference type="InterPro" id="IPR046341">
    <property type="entry name" value="SET_dom_sf"/>
</dbReference>
<dbReference type="OrthoDB" id="1028014at2759"/>
<dbReference type="GeneID" id="101509103"/>
<dbReference type="InterPro" id="IPR011990">
    <property type="entry name" value="TPR-like_helical_dom_sf"/>
</dbReference>
<evidence type="ECO:0000313" key="3">
    <source>
        <dbReference type="RefSeq" id="XP_004505410.1"/>
    </source>
</evidence>
<name>A0A1S2YIS4_CICAR</name>
<organism evidence="2 3">
    <name type="scientific">Cicer arietinum</name>
    <name type="common">Chickpea</name>
    <name type="synonym">Garbanzo</name>
    <dbReference type="NCBI Taxonomy" id="3827"/>
    <lineage>
        <taxon>Eukaryota</taxon>
        <taxon>Viridiplantae</taxon>
        <taxon>Streptophyta</taxon>
        <taxon>Embryophyta</taxon>
        <taxon>Tracheophyta</taxon>
        <taxon>Spermatophyta</taxon>
        <taxon>Magnoliopsida</taxon>
        <taxon>eudicotyledons</taxon>
        <taxon>Gunneridae</taxon>
        <taxon>Pentapetalae</taxon>
        <taxon>rosids</taxon>
        <taxon>fabids</taxon>
        <taxon>Fabales</taxon>
        <taxon>Fabaceae</taxon>
        <taxon>Papilionoideae</taxon>
        <taxon>50 kb inversion clade</taxon>
        <taxon>NPAAA clade</taxon>
        <taxon>Hologalegina</taxon>
        <taxon>IRL clade</taxon>
        <taxon>Cicereae</taxon>
        <taxon>Cicer</taxon>
    </lineage>
</organism>
<feature type="domain" description="SET" evidence="1">
    <location>
        <begin position="175"/>
        <end position="367"/>
    </location>
</feature>
<dbReference type="PROSITE" id="PS50280">
    <property type="entry name" value="SET"/>
    <property type="match status" value="1"/>
</dbReference>
<accession>A0A1S2YIS4</accession>
<dbReference type="InterPro" id="IPR053209">
    <property type="entry name" value="Gramillin-biosynth_MTr"/>
</dbReference>
<dbReference type="Gene3D" id="1.25.40.10">
    <property type="entry name" value="Tetratricopeptide repeat domain"/>
    <property type="match status" value="1"/>
</dbReference>